<evidence type="ECO:0000259" key="3">
    <source>
        <dbReference type="Pfam" id="PF05065"/>
    </source>
</evidence>
<sequence length="418" mass="45833">MTIKALRDQRNAKALEARNLLDPATTKFTKEISAKVDEIYAEIDLLDSQIDRLEKQAKIDGERDRDDTNRETQDRINASLTPDQREHASKYRNAFRSFLIHGERGISQDESLILRTGRPQAAQSGQQGNGAAGGYLVPTGFGAELIEALKSFGGMRDVANVIQTAGGNPFPYPTVDETGQEGEIVAESTPATSQDITFGTIQIGAFKFSSKIFTVPIELLMDQGPGMDVEAYIRKAAATRIARAQNRYFTVGTGTAQPRGIVTAAAAGKVGAAGQTTTVLPDDIIDLIHSVDPAYRGMPNVGFMFHDTTLRALKKIKDNQNRPLWLPGDYSKKEPDTFNAYPYTINQHMPVMAANAKSMIFGDMHEYMIRDILEVTLFRFDDSAFMSKGQIGFLAWARADGNLMTAGAPVAYYQNSAT</sequence>
<keyword evidence="5" id="KW-1185">Reference proteome</keyword>
<evidence type="ECO:0000256" key="1">
    <source>
        <dbReference type="ARBA" id="ARBA00004328"/>
    </source>
</evidence>
<feature type="domain" description="Phage capsid-like C-terminal" evidence="3">
    <location>
        <begin position="133"/>
        <end position="406"/>
    </location>
</feature>
<proteinExistence type="predicted"/>
<protein>
    <submittedName>
        <fullName evidence="4">Phage major capsid protein</fullName>
    </submittedName>
</protein>
<evidence type="ECO:0000313" key="4">
    <source>
        <dbReference type="EMBL" id="WBO23938.1"/>
    </source>
</evidence>
<dbReference type="EMBL" id="CP115174">
    <property type="protein sequence ID" value="WBO23938.1"/>
    <property type="molecule type" value="Genomic_DNA"/>
</dbReference>
<feature type="compositionally biased region" description="Basic and acidic residues" evidence="2">
    <location>
        <begin position="57"/>
        <end position="74"/>
    </location>
</feature>
<dbReference type="SUPFAM" id="SSF56563">
    <property type="entry name" value="Major capsid protein gp5"/>
    <property type="match status" value="1"/>
</dbReference>
<accession>A0ABY7NTF4</accession>
<name>A0ABY7NTF4_9SPHN</name>
<dbReference type="InterPro" id="IPR024455">
    <property type="entry name" value="Phage_capsid"/>
</dbReference>
<dbReference type="Gene3D" id="3.30.2400.10">
    <property type="entry name" value="Major capsid protein gp5"/>
    <property type="match status" value="1"/>
</dbReference>
<dbReference type="Proteomes" id="UP001210865">
    <property type="component" value="Chromosome"/>
</dbReference>
<dbReference type="InterPro" id="IPR054612">
    <property type="entry name" value="Phage_capsid-like_C"/>
</dbReference>
<organism evidence="4 5">
    <name type="scientific">Sphingomonas abietis</name>
    <dbReference type="NCBI Taxonomy" id="3012344"/>
    <lineage>
        <taxon>Bacteria</taxon>
        <taxon>Pseudomonadati</taxon>
        <taxon>Pseudomonadota</taxon>
        <taxon>Alphaproteobacteria</taxon>
        <taxon>Sphingomonadales</taxon>
        <taxon>Sphingomonadaceae</taxon>
        <taxon>Sphingomonas</taxon>
    </lineage>
</organism>
<feature type="region of interest" description="Disordered" evidence="2">
    <location>
        <begin position="57"/>
        <end position="86"/>
    </location>
</feature>
<reference evidence="4 5" key="1">
    <citation type="submission" date="2022-12" db="EMBL/GenBank/DDBJ databases">
        <title>Sphingomonas abieness sp. nov., an endophytic bacterium isolated from Abies koreana.</title>
        <authorList>
            <person name="Jiang L."/>
            <person name="Lee J."/>
        </authorList>
    </citation>
    <scope>NUCLEOTIDE SEQUENCE [LARGE SCALE GENOMIC DNA]</scope>
    <source>
        <strain evidence="5">PAMB 00755</strain>
    </source>
</reference>
<evidence type="ECO:0000313" key="5">
    <source>
        <dbReference type="Proteomes" id="UP001210865"/>
    </source>
</evidence>
<comment type="subcellular location">
    <subcellularLocation>
        <location evidence="1">Virion</location>
    </subcellularLocation>
</comment>
<evidence type="ECO:0000256" key="2">
    <source>
        <dbReference type="SAM" id="MobiDB-lite"/>
    </source>
</evidence>
<dbReference type="Pfam" id="PF05065">
    <property type="entry name" value="Phage_capsid"/>
    <property type="match status" value="1"/>
</dbReference>
<gene>
    <name evidence="4" type="ORF">PBT88_07465</name>
</gene>
<dbReference type="RefSeq" id="WP_270078567.1">
    <property type="nucleotide sequence ID" value="NZ_CP115174.1"/>
</dbReference>
<dbReference type="NCBIfam" id="TIGR01554">
    <property type="entry name" value="major_cap_HK97"/>
    <property type="match status" value="1"/>
</dbReference>